<gene>
    <name evidence="2" type="ORF">FRUB_00678</name>
</gene>
<name>A0A225ECB9_9BACT</name>
<proteinExistence type="predicted"/>
<dbReference type="Pfam" id="PF12706">
    <property type="entry name" value="Lactamase_B_2"/>
    <property type="match status" value="1"/>
</dbReference>
<evidence type="ECO:0000259" key="1">
    <source>
        <dbReference type="SMART" id="SM00849"/>
    </source>
</evidence>
<dbReference type="InterPro" id="IPR001279">
    <property type="entry name" value="Metallo-B-lactamas"/>
</dbReference>
<protein>
    <submittedName>
        <fullName evidence="2">Metal-dependent hydrolase of the beta-lactamase superfamily I</fullName>
    </submittedName>
</protein>
<feature type="domain" description="Metallo-beta-lactamase" evidence="1">
    <location>
        <begin position="23"/>
        <end position="218"/>
    </location>
</feature>
<comment type="caution">
    <text evidence="2">The sequence shown here is derived from an EMBL/GenBank/DDBJ whole genome shotgun (WGS) entry which is preliminary data.</text>
</comment>
<dbReference type="AlphaFoldDB" id="A0A225ECB9"/>
<sequence>MGVPMIGCGCAVCRSSNPRNHRTRSSVLLQLPGGNLLIDTSPELRLQFVRENIPIAHAVVYTHYHADHLFGLDDVRTFPKVLGGPLPLYCAADVEKVIRHTFDYAFRPEDHVLAQGMLLPKLELRSITSAPFEALGQKVVPIPLIHGRFRVFGFRFGDVAYCTDVSTIPDESWPLLAGVRVLVIDALKPGDPHPAHMNLDQALDVVARVRPEQTYLTHMSHHMDYDELVGSLPKGVAPAYDGLRFDF</sequence>
<dbReference type="SMART" id="SM00849">
    <property type="entry name" value="Lactamase_B"/>
    <property type="match status" value="1"/>
</dbReference>
<evidence type="ECO:0000313" key="2">
    <source>
        <dbReference type="EMBL" id="OWK46979.1"/>
    </source>
</evidence>
<organism evidence="2 3">
    <name type="scientific">Fimbriiglobus ruber</name>
    <dbReference type="NCBI Taxonomy" id="1908690"/>
    <lineage>
        <taxon>Bacteria</taxon>
        <taxon>Pseudomonadati</taxon>
        <taxon>Planctomycetota</taxon>
        <taxon>Planctomycetia</taxon>
        <taxon>Gemmatales</taxon>
        <taxon>Gemmataceae</taxon>
        <taxon>Fimbriiglobus</taxon>
    </lineage>
</organism>
<dbReference type="PANTHER" id="PTHR42663">
    <property type="entry name" value="HYDROLASE C777.06C-RELATED-RELATED"/>
    <property type="match status" value="1"/>
</dbReference>
<dbReference type="EMBL" id="NIDE01000001">
    <property type="protein sequence ID" value="OWK46979.1"/>
    <property type="molecule type" value="Genomic_DNA"/>
</dbReference>
<dbReference type="InterPro" id="IPR036866">
    <property type="entry name" value="RibonucZ/Hydroxyglut_hydro"/>
</dbReference>
<dbReference type="PANTHER" id="PTHR42663:SF6">
    <property type="entry name" value="HYDROLASE C777.06C-RELATED"/>
    <property type="match status" value="1"/>
</dbReference>
<evidence type="ECO:0000313" key="3">
    <source>
        <dbReference type="Proteomes" id="UP000214646"/>
    </source>
</evidence>
<keyword evidence="3" id="KW-1185">Reference proteome</keyword>
<dbReference type="SUPFAM" id="SSF56281">
    <property type="entry name" value="Metallo-hydrolase/oxidoreductase"/>
    <property type="match status" value="1"/>
</dbReference>
<accession>A0A225ECB9</accession>
<dbReference type="Proteomes" id="UP000214646">
    <property type="component" value="Unassembled WGS sequence"/>
</dbReference>
<dbReference type="GO" id="GO:0016787">
    <property type="term" value="F:hydrolase activity"/>
    <property type="evidence" value="ECO:0007669"/>
    <property type="project" value="UniProtKB-KW"/>
</dbReference>
<dbReference type="CDD" id="cd16279">
    <property type="entry name" value="metallo-hydrolase-like_MBL-fold"/>
    <property type="match status" value="1"/>
</dbReference>
<dbReference type="Gene3D" id="3.60.15.10">
    <property type="entry name" value="Ribonuclease Z/Hydroxyacylglutathione hydrolase-like"/>
    <property type="match status" value="1"/>
</dbReference>
<keyword evidence="2" id="KW-0378">Hydrolase</keyword>
<reference evidence="3" key="1">
    <citation type="submission" date="2017-06" db="EMBL/GenBank/DDBJ databases">
        <title>Genome analysis of Fimbriiglobus ruber SP5, the first member of the order Planctomycetales with confirmed chitinolytic capability.</title>
        <authorList>
            <person name="Ravin N.V."/>
            <person name="Rakitin A.L."/>
            <person name="Ivanova A.A."/>
            <person name="Beletsky A.V."/>
            <person name="Kulichevskaya I.S."/>
            <person name="Mardanov A.V."/>
            <person name="Dedysh S.N."/>
        </authorList>
    </citation>
    <scope>NUCLEOTIDE SEQUENCE [LARGE SCALE GENOMIC DNA]</scope>
    <source>
        <strain evidence="3">SP5</strain>
    </source>
</reference>